<reference evidence="1" key="1">
    <citation type="submission" date="2019-05" db="EMBL/GenBank/DDBJ databases">
        <authorList>
            <person name="Castillo A."/>
            <person name="Giampetruzzi A."/>
            <person name="Landa B."/>
            <person name="Saponari M."/>
            <person name="Almeida R.P.P."/>
            <person name="Moralejo E."/>
            <person name="Marco-Noales E."/>
            <person name="Velasco-Amo M.P."/>
            <person name="Roman-Ecija M."/>
            <person name="Navarro I."/>
            <person name="Monterde A."/>
            <person name="Barbe S."/>
        </authorList>
    </citation>
    <scope>NUCLEOTIDE SEQUENCE</scope>
    <source>
        <strain evidence="1">XYL1981</strain>
    </source>
</reference>
<dbReference type="Gene3D" id="3.90.190.20">
    <property type="entry name" value="Mur ligase, C-terminal domain"/>
    <property type="match status" value="1"/>
</dbReference>
<dbReference type="AlphaFoldDB" id="A0A9Q4MHU0"/>
<reference evidence="1" key="2">
    <citation type="journal article" date="2020" name="Appl. Environ. Microbiol.">
        <title>Multiple intercontinental introductions associated with the emergence of a plant pathogen in Europe.</title>
        <authorList>
            <person name="Landa B.B."/>
            <person name="Castillo A.I."/>
            <person name="Giampetruzzi A."/>
            <person name="Kahn A."/>
            <person name="Roman-Ecija M."/>
            <person name="Velasco-Amo M.P."/>
            <person name="Navas-Cortes J.A."/>
            <person name="Marco-Noales E."/>
            <person name="Barbe S."/>
            <person name="Moralejo E."/>
            <person name="Coletta-Filho H.D."/>
            <person name="Saldarelli P."/>
            <person name="Saponari M."/>
            <person name="Almeida R.P.P."/>
        </authorList>
    </citation>
    <scope>NUCLEOTIDE SEQUENCE</scope>
    <source>
        <strain evidence="1">XYL1981</strain>
    </source>
</reference>
<feature type="non-terminal residue" evidence="1">
    <location>
        <position position="79"/>
    </location>
</feature>
<evidence type="ECO:0000313" key="2">
    <source>
        <dbReference type="Proteomes" id="UP000474061"/>
    </source>
</evidence>
<name>A0A9Q4MHU0_XYLFS</name>
<dbReference type="Proteomes" id="UP000474061">
    <property type="component" value="Unassembled WGS sequence"/>
</dbReference>
<gene>
    <name evidence="1" type="ORF">FG476_00370</name>
</gene>
<dbReference type="GO" id="GO:0016881">
    <property type="term" value="F:acid-amino acid ligase activity"/>
    <property type="evidence" value="ECO:0007669"/>
    <property type="project" value="InterPro"/>
</dbReference>
<evidence type="ECO:0000313" key="1">
    <source>
        <dbReference type="EMBL" id="MRU22611.1"/>
    </source>
</evidence>
<organism evidence="1 2">
    <name type="scientific">Xylella fastidiosa subsp. multiplex</name>
    <dbReference type="NCBI Taxonomy" id="644357"/>
    <lineage>
        <taxon>Bacteria</taxon>
        <taxon>Pseudomonadati</taxon>
        <taxon>Pseudomonadota</taxon>
        <taxon>Gammaproteobacteria</taxon>
        <taxon>Lysobacterales</taxon>
        <taxon>Lysobacteraceae</taxon>
        <taxon>Xylella</taxon>
    </lineage>
</organism>
<accession>A0A9Q4MHU0</accession>
<protein>
    <submittedName>
        <fullName evidence="1">Bifunctional folylpolyglutamate synthase/dihydrofolate synthase</fullName>
    </submittedName>
</protein>
<comment type="caution">
    <text evidence="1">The sequence shown here is derived from an EMBL/GenBank/DDBJ whole genome shotgun (WGS) entry which is preliminary data.</text>
</comment>
<proteinExistence type="predicted"/>
<dbReference type="EMBL" id="VDCJ01000090">
    <property type="protein sequence ID" value="MRU22611.1"/>
    <property type="molecule type" value="Genomic_DNA"/>
</dbReference>
<sequence>LLDVGHDPQAAQVLASALGTQPIPGNVTQAVYAALVDKDVLGDATALDEIVTHWHLAGLDYLRGQSAECLDGRLAEISV</sequence>
<feature type="non-terminal residue" evidence="1">
    <location>
        <position position="1"/>
    </location>
</feature>
<dbReference type="SUPFAM" id="SSF53244">
    <property type="entry name" value="MurD-like peptide ligases, peptide-binding domain"/>
    <property type="match status" value="1"/>
</dbReference>
<dbReference type="InterPro" id="IPR036615">
    <property type="entry name" value="Mur_ligase_C_dom_sf"/>
</dbReference>